<organism evidence="5 6">
    <name type="scientific">Pyrodictium delaneyi</name>
    <dbReference type="NCBI Taxonomy" id="1273541"/>
    <lineage>
        <taxon>Archaea</taxon>
        <taxon>Thermoproteota</taxon>
        <taxon>Thermoprotei</taxon>
        <taxon>Desulfurococcales</taxon>
        <taxon>Pyrodictiaceae</taxon>
        <taxon>Pyrodictium</taxon>
    </lineage>
</organism>
<name>A0A832ZTW9_9CREN</name>
<comment type="cofactor">
    <cofactor evidence="1">
        <name>Zn(2+)</name>
        <dbReference type="ChEBI" id="CHEBI:29105"/>
    </cofactor>
</comment>
<evidence type="ECO:0000313" key="6">
    <source>
        <dbReference type="Proteomes" id="UP000600071"/>
    </source>
</evidence>
<proteinExistence type="predicted"/>
<dbReference type="PANTHER" id="PTHR35005">
    <property type="entry name" value="3-DEHYDRO-SCYLLO-INOSOSE HYDROLASE"/>
    <property type="match status" value="1"/>
</dbReference>
<dbReference type="Proteomes" id="UP000600071">
    <property type="component" value="Unassembled WGS sequence"/>
</dbReference>
<dbReference type="AlphaFoldDB" id="A0A832ZTW9"/>
<dbReference type="GO" id="GO:0016811">
    <property type="term" value="F:hydrolase activity, acting on carbon-nitrogen (but not peptide) bonds, in linear amides"/>
    <property type="evidence" value="ECO:0007669"/>
    <property type="project" value="TreeGrafter"/>
</dbReference>
<evidence type="ECO:0000313" key="5">
    <source>
        <dbReference type="EMBL" id="HIQ23689.1"/>
    </source>
</evidence>
<evidence type="ECO:0000256" key="3">
    <source>
        <dbReference type="ARBA" id="ARBA00022801"/>
    </source>
</evidence>
<dbReference type="GO" id="GO:0009231">
    <property type="term" value="P:riboflavin biosynthetic process"/>
    <property type="evidence" value="ECO:0007669"/>
    <property type="project" value="TreeGrafter"/>
</dbReference>
<evidence type="ECO:0000256" key="1">
    <source>
        <dbReference type="ARBA" id="ARBA00001947"/>
    </source>
</evidence>
<dbReference type="InterPro" id="IPR003785">
    <property type="entry name" value="Creatininase/forma_Hydrolase"/>
</dbReference>
<dbReference type="PANTHER" id="PTHR35005:SF1">
    <property type="entry name" value="2-AMINO-5-FORMYLAMINO-6-RIBOSYLAMINOPYRIMIDIN-4(3H)-ONE 5'-MONOPHOSPHATE DEFORMYLASE"/>
    <property type="match status" value="1"/>
</dbReference>
<reference evidence="5" key="1">
    <citation type="journal article" date="2020" name="ISME J.">
        <title>Gammaproteobacteria mediating utilization of methyl-, sulfur- and petroleum organic compounds in deep ocean hydrothermal plumes.</title>
        <authorList>
            <person name="Zhou Z."/>
            <person name="Liu Y."/>
            <person name="Pan J."/>
            <person name="Cron B.R."/>
            <person name="Toner B.M."/>
            <person name="Anantharaman K."/>
            <person name="Breier J.A."/>
            <person name="Dick G.J."/>
            <person name="Li M."/>
        </authorList>
    </citation>
    <scope>NUCLEOTIDE SEQUENCE</scope>
    <source>
        <strain evidence="5">SZUA-1523</strain>
    </source>
</reference>
<dbReference type="Pfam" id="PF02633">
    <property type="entry name" value="Creatininase"/>
    <property type="match status" value="1"/>
</dbReference>
<keyword evidence="2" id="KW-0479">Metal-binding</keyword>
<evidence type="ECO:0000256" key="4">
    <source>
        <dbReference type="ARBA" id="ARBA00022833"/>
    </source>
</evidence>
<keyword evidence="4" id="KW-0862">Zinc</keyword>
<keyword evidence="3" id="KW-0378">Hydrolase</keyword>
<comment type="caution">
    <text evidence="5">The sequence shown here is derived from an EMBL/GenBank/DDBJ whole genome shotgun (WGS) entry which is preliminary data.</text>
</comment>
<protein>
    <submittedName>
        <fullName evidence="5">Creatininase family protein</fullName>
    </submittedName>
</protein>
<dbReference type="EMBL" id="DQVR01000034">
    <property type="protein sequence ID" value="HIQ23689.1"/>
    <property type="molecule type" value="Genomic_DNA"/>
</dbReference>
<evidence type="ECO:0000256" key="2">
    <source>
        <dbReference type="ARBA" id="ARBA00022723"/>
    </source>
</evidence>
<dbReference type="InterPro" id="IPR024087">
    <property type="entry name" value="Creatininase-like_sf"/>
</dbReference>
<sequence length="269" mass="29190">MDILPLSGTASSSRRTGSSACLLFYSPGLCFHCPGARLVETRWLKLLSNQARIGVVIQPIASIENHGVLPLGADLLIADCAMSRLELPEEVVIAPTIPYSTAAEHAGFRVSISPQTFVQYLVEVGLSILSSNNALLFAVFHGGAYHATYLAARILRSKGYEVYLFNFWDTVTRALGLEDALIHADCIEASILLACGYTQGVREAERIDSSCIHRAPPYQPWVSRDVPGIYPGDPVPASRPLGEKLLQTATEQLRGLVGLILERQKASSQ</sequence>
<gene>
    <name evidence="5" type="ORF">EYH50_01410</name>
</gene>
<dbReference type="SUPFAM" id="SSF102215">
    <property type="entry name" value="Creatininase"/>
    <property type="match status" value="1"/>
</dbReference>
<dbReference type="GO" id="GO:0046872">
    <property type="term" value="F:metal ion binding"/>
    <property type="evidence" value="ECO:0007669"/>
    <property type="project" value="UniProtKB-KW"/>
</dbReference>
<dbReference type="Gene3D" id="3.40.50.10310">
    <property type="entry name" value="Creatininase"/>
    <property type="match status" value="1"/>
</dbReference>
<accession>A0A832ZTW9</accession>